<dbReference type="GO" id="GO:0005085">
    <property type="term" value="F:guanyl-nucleotide exchange factor activity"/>
    <property type="evidence" value="ECO:0007669"/>
    <property type="project" value="InterPro"/>
</dbReference>
<accession>A0AAW0R1P4</accession>
<dbReference type="Proteomes" id="UP001392437">
    <property type="component" value="Unassembled WGS sequence"/>
</dbReference>
<dbReference type="PANTHER" id="PTHR10957">
    <property type="entry name" value="RAP1 GTPASE-GDP DISSOCIATION STIMULATOR 1"/>
    <property type="match status" value="1"/>
</dbReference>
<dbReference type="Gene3D" id="1.25.10.10">
    <property type="entry name" value="Leucine-rich Repeat Variant"/>
    <property type="match status" value="1"/>
</dbReference>
<reference evidence="1 2" key="1">
    <citation type="submission" date="2023-01" db="EMBL/GenBank/DDBJ databases">
        <title>Analysis of 21 Apiospora genomes using comparative genomics revels a genus with tremendous synthesis potential of carbohydrate active enzymes and secondary metabolites.</title>
        <authorList>
            <person name="Sorensen T."/>
        </authorList>
    </citation>
    <scope>NUCLEOTIDE SEQUENCE [LARGE SCALE GENOMIC DNA]</scope>
    <source>
        <strain evidence="1 2">CBS 117206</strain>
    </source>
</reference>
<comment type="caution">
    <text evidence="1">The sequence shown here is derived from an EMBL/GenBank/DDBJ whole genome shotgun (WGS) entry which is preliminary data.</text>
</comment>
<organism evidence="1 2">
    <name type="scientific">Apiospora kogelbergensis</name>
    <dbReference type="NCBI Taxonomy" id="1337665"/>
    <lineage>
        <taxon>Eukaryota</taxon>
        <taxon>Fungi</taxon>
        <taxon>Dikarya</taxon>
        <taxon>Ascomycota</taxon>
        <taxon>Pezizomycotina</taxon>
        <taxon>Sordariomycetes</taxon>
        <taxon>Xylariomycetidae</taxon>
        <taxon>Amphisphaeriales</taxon>
        <taxon>Apiosporaceae</taxon>
        <taxon>Apiospora</taxon>
    </lineage>
</organism>
<dbReference type="InterPro" id="IPR040144">
    <property type="entry name" value="RAP1GDS1"/>
</dbReference>
<gene>
    <name evidence="1" type="ORF">PG999_005264</name>
</gene>
<dbReference type="SUPFAM" id="SSF48371">
    <property type="entry name" value="ARM repeat"/>
    <property type="match status" value="1"/>
</dbReference>
<name>A0AAW0R1P4_9PEZI</name>
<protein>
    <submittedName>
        <fullName evidence="1">Uncharacterized protein</fullName>
    </submittedName>
</protein>
<proteinExistence type="predicted"/>
<dbReference type="AlphaFoldDB" id="A0AAW0R1P4"/>
<evidence type="ECO:0000313" key="1">
    <source>
        <dbReference type="EMBL" id="KAK8121144.1"/>
    </source>
</evidence>
<dbReference type="EMBL" id="JAQQWP010000004">
    <property type="protein sequence ID" value="KAK8121144.1"/>
    <property type="molecule type" value="Genomic_DNA"/>
</dbReference>
<evidence type="ECO:0000313" key="2">
    <source>
        <dbReference type="Proteomes" id="UP001392437"/>
    </source>
</evidence>
<dbReference type="InterPro" id="IPR011989">
    <property type="entry name" value="ARM-like"/>
</dbReference>
<keyword evidence="2" id="KW-1185">Reference proteome</keyword>
<sequence length="575" mass="60731">MPRLVNLLNNDGLLALIIPVLFNIIVDYEPTQSAAYKAGLNPELVSLISGPRLPTAAPQMGLICKLLGLIASQEAEANFVHPATPFTLLTLANETSSEDEEEDLEDFMAQTSVALAYLSNPAFQESFLQTPRSIHLFLDAFAKAAKRSDEISSAQAGDEAVDPDDAEQLKKILSIFPQALADLSAVPQFVASAPIGSPEQAVLQQWLAASSSPKLQSAACLALGNVARSDETCLAFVQQAAVHAPLAAIVADAAVVDAQLLHGAVSFLKNLAIPAANKAALGAANLLDPGALPRVWAMDAQVQVQFVAVSLARLLMISCPENVRRVCAGREEDGATTTLLQQLVAVFKRSDQEPTKTEAARAVAAVLRVLHSSPDVPSILSPSSSTTDGSTEGLLSAFYAAHDAIPEALAYLGIQKKFPVLRSELWFVLALMSRSPAGAECCTDALRQTELTRALLETVTGRDILAERQESNGTAAAAIEAAPAPAAAEVGAGDVQKIENGIGGLGLGGLEPQQIDSAKKADLGRMDRENGLVLVTELLQRCPTKLTDEDLFLEALRAGGQIITDERRTSEGTRE</sequence>
<dbReference type="InterPro" id="IPR016024">
    <property type="entry name" value="ARM-type_fold"/>
</dbReference>